<dbReference type="EMBL" id="BTSY01000003">
    <property type="protein sequence ID" value="GMT17916.1"/>
    <property type="molecule type" value="Genomic_DNA"/>
</dbReference>
<accession>A0AAV5VGX6</accession>
<keyword evidence="2" id="KW-1185">Reference proteome</keyword>
<gene>
    <name evidence="1" type="ORF">PFISCL1PPCAC_9213</name>
</gene>
<proteinExistence type="predicted"/>
<evidence type="ECO:0000313" key="1">
    <source>
        <dbReference type="EMBL" id="GMT17916.1"/>
    </source>
</evidence>
<comment type="caution">
    <text evidence="1">The sequence shown here is derived from an EMBL/GenBank/DDBJ whole genome shotgun (WGS) entry which is preliminary data.</text>
</comment>
<dbReference type="AlphaFoldDB" id="A0AAV5VGX6"/>
<feature type="non-terminal residue" evidence="1">
    <location>
        <position position="157"/>
    </location>
</feature>
<dbReference type="Proteomes" id="UP001432322">
    <property type="component" value="Unassembled WGS sequence"/>
</dbReference>
<sequence length="157" mass="16447">REGRGLAGNVGLRGSKGDFVSGKPIGGPPLCSIAGHVVHARISSIYSTGYLHSVSDRATKSARVFLEGQPGDKRRFAVSVAAGLRAVLTTACLFFLQTGGHNRLRCVRPLPIRPHPVSCALHPAPLRVLESGDASVGTEESLEFVSSRTADSGAFAD</sequence>
<organism evidence="1 2">
    <name type="scientific">Pristionchus fissidentatus</name>
    <dbReference type="NCBI Taxonomy" id="1538716"/>
    <lineage>
        <taxon>Eukaryota</taxon>
        <taxon>Metazoa</taxon>
        <taxon>Ecdysozoa</taxon>
        <taxon>Nematoda</taxon>
        <taxon>Chromadorea</taxon>
        <taxon>Rhabditida</taxon>
        <taxon>Rhabditina</taxon>
        <taxon>Diplogasteromorpha</taxon>
        <taxon>Diplogasteroidea</taxon>
        <taxon>Neodiplogasteridae</taxon>
        <taxon>Pristionchus</taxon>
    </lineage>
</organism>
<feature type="non-terminal residue" evidence="1">
    <location>
        <position position="1"/>
    </location>
</feature>
<evidence type="ECO:0000313" key="2">
    <source>
        <dbReference type="Proteomes" id="UP001432322"/>
    </source>
</evidence>
<name>A0AAV5VGX6_9BILA</name>
<protein>
    <submittedName>
        <fullName evidence="1">Uncharacterized protein</fullName>
    </submittedName>
</protein>
<reference evidence="1" key="1">
    <citation type="submission" date="2023-10" db="EMBL/GenBank/DDBJ databases">
        <title>Genome assembly of Pristionchus species.</title>
        <authorList>
            <person name="Yoshida K."/>
            <person name="Sommer R.J."/>
        </authorList>
    </citation>
    <scope>NUCLEOTIDE SEQUENCE</scope>
    <source>
        <strain evidence="1">RS5133</strain>
    </source>
</reference>